<dbReference type="PANTHER" id="PTHR46128:SF329">
    <property type="entry name" value="MITOCHONDRIAL GROUP I INTRON SPLICING FACTOR DMR1"/>
    <property type="match status" value="1"/>
</dbReference>
<keyword evidence="6" id="KW-1185">Reference proteome</keyword>
<dbReference type="NCBIfam" id="TIGR00756">
    <property type="entry name" value="PPR"/>
    <property type="match status" value="3"/>
</dbReference>
<dbReference type="eggNOG" id="KOG4197">
    <property type="taxonomic scope" value="Eukaryota"/>
</dbReference>
<evidence type="ECO:0000313" key="6">
    <source>
        <dbReference type="Proteomes" id="UP000002668"/>
    </source>
</evidence>
<accession>E4ZS51</accession>
<dbReference type="Pfam" id="PF13041">
    <property type="entry name" value="PPR_2"/>
    <property type="match status" value="2"/>
</dbReference>
<dbReference type="PROSITE" id="PS00028">
    <property type="entry name" value="ZINC_FINGER_C2H2_1"/>
    <property type="match status" value="1"/>
</dbReference>
<dbReference type="PROSITE" id="PS51375">
    <property type="entry name" value="PPR"/>
    <property type="match status" value="4"/>
</dbReference>
<dbReference type="InterPro" id="IPR011990">
    <property type="entry name" value="TPR-like_helical_dom_sf"/>
</dbReference>
<dbReference type="InterPro" id="IPR013087">
    <property type="entry name" value="Znf_C2H2_type"/>
</dbReference>
<gene>
    <name evidence="5" type="ORF">LEMA_P123830.1</name>
</gene>
<organism evidence="6">
    <name type="scientific">Leptosphaeria maculans (strain JN3 / isolate v23.1.3 / race Av1-4-5-6-7-8)</name>
    <name type="common">Blackleg fungus</name>
    <name type="synonym">Phoma lingam</name>
    <dbReference type="NCBI Taxonomy" id="985895"/>
    <lineage>
        <taxon>Eukaryota</taxon>
        <taxon>Fungi</taxon>
        <taxon>Dikarya</taxon>
        <taxon>Ascomycota</taxon>
        <taxon>Pezizomycotina</taxon>
        <taxon>Dothideomycetes</taxon>
        <taxon>Pleosporomycetidae</taxon>
        <taxon>Pleosporales</taxon>
        <taxon>Pleosporineae</taxon>
        <taxon>Leptosphaeriaceae</taxon>
        <taxon>Plenodomus</taxon>
        <taxon>Plenodomus lingam/Leptosphaeria maculans species complex</taxon>
    </lineage>
</organism>
<feature type="repeat" description="PPR" evidence="2">
    <location>
        <begin position="765"/>
        <end position="799"/>
    </location>
</feature>
<feature type="compositionally biased region" description="Polar residues" evidence="3">
    <location>
        <begin position="32"/>
        <end position="52"/>
    </location>
</feature>
<dbReference type="GeneID" id="13285566"/>
<feature type="compositionally biased region" description="Basic and acidic residues" evidence="3">
    <location>
        <begin position="907"/>
        <end position="919"/>
    </location>
</feature>
<dbReference type="VEuPathDB" id="FungiDB:LEMA_P123830.1"/>
<dbReference type="PANTHER" id="PTHR46128">
    <property type="entry name" value="MITOCHONDRIAL GROUP I INTRON SPLICING FACTOR CCM1"/>
    <property type="match status" value="1"/>
</dbReference>
<comment type="similarity">
    <text evidence="1">Belongs to the PPR family. P subfamily.</text>
</comment>
<feature type="repeat" description="PPR" evidence="2">
    <location>
        <begin position="446"/>
        <end position="480"/>
    </location>
</feature>
<feature type="compositionally biased region" description="Polar residues" evidence="3">
    <location>
        <begin position="923"/>
        <end position="933"/>
    </location>
</feature>
<name>E4ZS51_LEPMJ</name>
<proteinExistence type="inferred from homology"/>
<evidence type="ECO:0000313" key="5">
    <source>
        <dbReference type="EMBL" id="CBX94231.1"/>
    </source>
</evidence>
<feature type="repeat" description="PPR" evidence="2">
    <location>
        <begin position="612"/>
        <end position="646"/>
    </location>
</feature>
<evidence type="ECO:0000259" key="4">
    <source>
        <dbReference type="PROSITE" id="PS00028"/>
    </source>
</evidence>
<feature type="domain" description="C2H2-type" evidence="4">
    <location>
        <begin position="7"/>
        <end position="27"/>
    </location>
</feature>
<dbReference type="EMBL" id="FP929120">
    <property type="protein sequence ID" value="CBX94231.1"/>
    <property type="molecule type" value="Genomic_DNA"/>
</dbReference>
<feature type="repeat" description="PPR" evidence="2">
    <location>
        <begin position="481"/>
        <end position="515"/>
    </location>
</feature>
<sequence length="933" mass="104807">MLGAYVCRQCRGRIARRVTPPRHRLQHWQPRATFTSLRRQTPPESSQEQAMNQKDDETQKRPPIPRTESYKAPSAQSSASRYLHLLKETAHGEKQSTITYPDGYEPKDVPIAFEGSARIAEPSYARKIANALLLNRDLNTAWALFEATYTSRDCKALTQPSIPDIALLKDGTIFLLLLTTVNLAFCRGDTHLPVTPTQLLFRYEQLGIARPEYWVRQTLAYLTYQAIEAANTAAEHRQQILPVLLHELISLWRLFFQCKGINKDELQSISTEWNLSPAKSMTEDTETKNFGLRLQKYLPRFVGNSTLGFCAVYLYSISDALMSAESLKQEATPLLHFFERLLAGSHVDYIYRHTEYSSAWNALSPDVRQQIMQEIDRMPSRALIRLGASGGTLAENKGDEAANLEAFYLKRIARAVESTTSSVNLKTTWTQVQDAFTSEGQKPAIPPLVYNALLSGFMKLHRSSQCVEVWNHMIAHGVQPTSRTWVALLDGCVKAKDLDGMDEMWQRMLHTGLEPDDYLWTVRVNGLISLRQVSRGLMALDEMGKKWLAAEKIATTTKPKMVNKVTKPTIEVVNGALSAIVRIRPDNMSHGKKLEFVQKIIGWAGSFNIRPDARTYNSIIRLYLDANDYSNAFKVLRKMEADGVTVDIATHTMIVSAAFDSASFDSLSASEQTSRMLSHLNSVEASGVKLNDHIYSIALDRMLKQYNNADAARAVIDHLTARKLVPSAAIYTSLASFYFQQEPPNILAVDGLVHQIFTSHRVPSDAILYDRLMEGYAMNGEVGKMMSVLARMTRFGTPTGWQTLTKVVLALFENGDFERARKVVSDIMRVEGVAEGGILGGPQGEKRFFAMLESIGLGAEEMDGRRDSEGPARWRRTQRIDPDDMADSQSVLRDQSQDAVSSVQEQVRQRGDVENEDVHGFLSSEQETAQYRA</sequence>
<dbReference type="InParanoid" id="E4ZS51"/>
<feature type="region of interest" description="Disordered" evidence="3">
    <location>
        <begin position="21"/>
        <end position="78"/>
    </location>
</feature>
<dbReference type="Proteomes" id="UP000002668">
    <property type="component" value="Genome"/>
</dbReference>
<dbReference type="Gene3D" id="1.25.40.10">
    <property type="entry name" value="Tetratricopeptide repeat domain"/>
    <property type="match status" value="3"/>
</dbReference>
<reference evidence="6" key="1">
    <citation type="journal article" date="2011" name="Nat. Commun.">
        <title>Effector diversification within compartments of the Leptosphaeria maculans genome affected by Repeat-Induced Point mutations.</title>
        <authorList>
            <person name="Rouxel T."/>
            <person name="Grandaubert J."/>
            <person name="Hane J.K."/>
            <person name="Hoede C."/>
            <person name="van de Wouw A.P."/>
            <person name="Couloux A."/>
            <person name="Dominguez V."/>
            <person name="Anthouard V."/>
            <person name="Bally P."/>
            <person name="Bourras S."/>
            <person name="Cozijnsen A.J."/>
            <person name="Ciuffetti L.M."/>
            <person name="Degrave A."/>
            <person name="Dilmaghani A."/>
            <person name="Duret L."/>
            <person name="Fudal I."/>
            <person name="Goodwin S.B."/>
            <person name="Gout L."/>
            <person name="Glaser N."/>
            <person name="Linglin J."/>
            <person name="Kema G.H.J."/>
            <person name="Lapalu N."/>
            <person name="Lawrence C.B."/>
            <person name="May K."/>
            <person name="Meyer M."/>
            <person name="Ollivier B."/>
            <person name="Poulain J."/>
            <person name="Schoch C.L."/>
            <person name="Simon A."/>
            <person name="Spatafora J.W."/>
            <person name="Stachowiak A."/>
            <person name="Turgeon B.G."/>
            <person name="Tyler B.M."/>
            <person name="Vincent D."/>
            <person name="Weissenbach J."/>
            <person name="Amselem J."/>
            <person name="Quesneville H."/>
            <person name="Oliver R.P."/>
            <person name="Wincker P."/>
            <person name="Balesdent M.-H."/>
            <person name="Howlett B.J."/>
        </authorList>
    </citation>
    <scope>NUCLEOTIDE SEQUENCE [LARGE SCALE GENOMIC DNA]</scope>
    <source>
        <strain evidence="6">JN3 / isolate v23.1.3 / race Av1-4-5-6-7-8</strain>
    </source>
</reference>
<dbReference type="InterPro" id="IPR002885">
    <property type="entry name" value="PPR_rpt"/>
</dbReference>
<feature type="region of interest" description="Disordered" evidence="3">
    <location>
        <begin position="860"/>
        <end position="933"/>
    </location>
</feature>
<evidence type="ECO:0000256" key="1">
    <source>
        <dbReference type="ARBA" id="ARBA00007626"/>
    </source>
</evidence>
<evidence type="ECO:0000256" key="2">
    <source>
        <dbReference type="PROSITE-ProRule" id="PRU00708"/>
    </source>
</evidence>
<feature type="compositionally biased region" description="Polar residues" evidence="3">
    <location>
        <begin position="887"/>
        <end position="906"/>
    </location>
</feature>
<dbReference type="OMA" id="NYAWTTR"/>
<dbReference type="STRING" id="985895.E4ZS51"/>
<protein>
    <recommendedName>
        <fullName evidence="4">C2H2-type domain-containing protein</fullName>
    </recommendedName>
</protein>
<dbReference type="Pfam" id="PF01535">
    <property type="entry name" value="PPR"/>
    <property type="match status" value="1"/>
</dbReference>
<dbReference type="HOGENOM" id="CLU_316900_0_0_1"/>
<dbReference type="RefSeq" id="XP_003837675.1">
    <property type="nucleotide sequence ID" value="XM_003837627.1"/>
</dbReference>
<dbReference type="InterPro" id="IPR050872">
    <property type="entry name" value="PPR_P_subfamily"/>
</dbReference>
<feature type="compositionally biased region" description="Basic and acidic residues" evidence="3">
    <location>
        <begin position="862"/>
        <end position="882"/>
    </location>
</feature>
<dbReference type="OrthoDB" id="185373at2759"/>
<evidence type="ECO:0000256" key="3">
    <source>
        <dbReference type="SAM" id="MobiDB-lite"/>
    </source>
</evidence>
<dbReference type="AlphaFoldDB" id="E4ZS51"/>